<dbReference type="EMBL" id="LSRX01002007">
    <property type="protein sequence ID" value="OLP76500.1"/>
    <property type="molecule type" value="Genomic_DNA"/>
</dbReference>
<feature type="region of interest" description="Disordered" evidence="1">
    <location>
        <begin position="216"/>
        <end position="281"/>
    </location>
</feature>
<dbReference type="OrthoDB" id="10336609at2759"/>
<organism evidence="2 3">
    <name type="scientific">Symbiodinium microadriaticum</name>
    <name type="common">Dinoflagellate</name>
    <name type="synonym">Zooxanthella microadriatica</name>
    <dbReference type="NCBI Taxonomy" id="2951"/>
    <lineage>
        <taxon>Eukaryota</taxon>
        <taxon>Sar</taxon>
        <taxon>Alveolata</taxon>
        <taxon>Dinophyceae</taxon>
        <taxon>Suessiales</taxon>
        <taxon>Symbiodiniaceae</taxon>
        <taxon>Symbiodinium</taxon>
    </lineage>
</organism>
<feature type="compositionally biased region" description="Low complexity" evidence="1">
    <location>
        <begin position="361"/>
        <end position="376"/>
    </location>
</feature>
<gene>
    <name evidence="2" type="ORF">AK812_SmicGene43557</name>
</gene>
<feature type="compositionally biased region" description="Basic and acidic residues" evidence="1">
    <location>
        <begin position="381"/>
        <end position="390"/>
    </location>
</feature>
<feature type="compositionally biased region" description="Low complexity" evidence="1">
    <location>
        <begin position="233"/>
        <end position="251"/>
    </location>
</feature>
<dbReference type="Proteomes" id="UP000186817">
    <property type="component" value="Unassembled WGS sequence"/>
</dbReference>
<feature type="region of interest" description="Disordered" evidence="1">
    <location>
        <begin position="346"/>
        <end position="398"/>
    </location>
</feature>
<comment type="caution">
    <text evidence="2">The sequence shown here is derived from an EMBL/GenBank/DDBJ whole genome shotgun (WGS) entry which is preliminary data.</text>
</comment>
<keyword evidence="3" id="KW-1185">Reference proteome</keyword>
<dbReference type="AlphaFoldDB" id="A0A1Q9C0S4"/>
<proteinExistence type="predicted"/>
<evidence type="ECO:0000313" key="3">
    <source>
        <dbReference type="Proteomes" id="UP000186817"/>
    </source>
</evidence>
<evidence type="ECO:0000256" key="1">
    <source>
        <dbReference type="SAM" id="MobiDB-lite"/>
    </source>
</evidence>
<name>A0A1Q9C0S4_SYMMI</name>
<evidence type="ECO:0000313" key="2">
    <source>
        <dbReference type="EMBL" id="OLP76500.1"/>
    </source>
</evidence>
<sequence length="398" mass="43775">MAKQIPFFLRCGCFGWDGRPSRSWTAEARGAILTERMLQQVMDGAASRIVPWNPDEWKSIETLQDSAGAPAEEQIGAGRGLPKADPPAVPQNAMFFSWKATSRSGDRGKVFAATAAALPKKTGWVVKVPPPKVPATTRRRRRPMKTMLAKVFRLPRFCDGAVGHPNSPTAPLCPCRPPTSDYFDQVVVPPLQPVPDSQTTRRAATMVQTTATMVQRTGGNDKTQHKTIRGGTPVLPRQQPRQVPPRMAAAPCSRPWKKHGPRTAARSARPLSGKVAPASDEVARDQARMVWQAEQEQAAMELWPNEPIVSYDMRCQGRCNLETPKRHRTTVFGAMLQAQAGAVHKHRFARPATAPMQRGVAESAEPSDAESSSRSAACRKNMKDEYRDEPAPPPSRQE</sequence>
<reference evidence="2 3" key="1">
    <citation type="submission" date="2016-02" db="EMBL/GenBank/DDBJ databases">
        <title>Genome analysis of coral dinoflagellate symbionts highlights evolutionary adaptations to a symbiotic lifestyle.</title>
        <authorList>
            <person name="Aranda M."/>
            <person name="Li Y."/>
            <person name="Liew Y.J."/>
            <person name="Baumgarten S."/>
            <person name="Simakov O."/>
            <person name="Wilson M."/>
            <person name="Piel J."/>
            <person name="Ashoor H."/>
            <person name="Bougouffa S."/>
            <person name="Bajic V.B."/>
            <person name="Ryu T."/>
            <person name="Ravasi T."/>
            <person name="Bayer T."/>
            <person name="Micklem G."/>
            <person name="Kim H."/>
            <person name="Bhak J."/>
            <person name="Lajeunesse T.C."/>
            <person name="Voolstra C.R."/>
        </authorList>
    </citation>
    <scope>NUCLEOTIDE SEQUENCE [LARGE SCALE GENOMIC DNA]</scope>
    <source>
        <strain evidence="2 3">CCMP2467</strain>
    </source>
</reference>
<protein>
    <submittedName>
        <fullName evidence="2">Uncharacterized protein</fullName>
    </submittedName>
</protein>
<accession>A0A1Q9C0S4</accession>